<organism evidence="2 3">
    <name type="scientific">Anguilla anguilla</name>
    <name type="common">European freshwater eel</name>
    <name type="synonym">Muraena anguilla</name>
    <dbReference type="NCBI Taxonomy" id="7936"/>
    <lineage>
        <taxon>Eukaryota</taxon>
        <taxon>Metazoa</taxon>
        <taxon>Chordata</taxon>
        <taxon>Craniata</taxon>
        <taxon>Vertebrata</taxon>
        <taxon>Euteleostomi</taxon>
        <taxon>Actinopterygii</taxon>
        <taxon>Neopterygii</taxon>
        <taxon>Teleostei</taxon>
        <taxon>Anguilliformes</taxon>
        <taxon>Anguillidae</taxon>
        <taxon>Anguilla</taxon>
    </lineage>
</organism>
<evidence type="ECO:0000313" key="2">
    <source>
        <dbReference type="EMBL" id="KAG5830188.1"/>
    </source>
</evidence>
<evidence type="ECO:0000259" key="1">
    <source>
        <dbReference type="PROSITE" id="PS50878"/>
    </source>
</evidence>
<reference evidence="2" key="1">
    <citation type="submission" date="2021-01" db="EMBL/GenBank/DDBJ databases">
        <title>A chromosome-scale assembly of European eel, Anguilla anguilla.</title>
        <authorList>
            <person name="Henkel C."/>
            <person name="Jong-Raadsen S.A."/>
            <person name="Dufour S."/>
            <person name="Weltzien F.-A."/>
            <person name="Palstra A.P."/>
            <person name="Pelster B."/>
            <person name="Spaink H.P."/>
            <person name="Van Den Thillart G.E."/>
            <person name="Jansen H."/>
            <person name="Zahm M."/>
            <person name="Klopp C."/>
            <person name="Cedric C."/>
            <person name="Louis A."/>
            <person name="Berthelot C."/>
            <person name="Parey E."/>
            <person name="Roest Crollius H."/>
            <person name="Montfort J."/>
            <person name="Robinson-Rechavi M."/>
            <person name="Bucao C."/>
            <person name="Bouchez O."/>
            <person name="Gislard M."/>
            <person name="Lluch J."/>
            <person name="Milhes M."/>
            <person name="Lampietro C."/>
            <person name="Lopez Roques C."/>
            <person name="Donnadieu C."/>
            <person name="Braasch I."/>
            <person name="Desvignes T."/>
            <person name="Postlethwait J."/>
            <person name="Bobe J."/>
            <person name="Guiguen Y."/>
            <person name="Dirks R."/>
        </authorList>
    </citation>
    <scope>NUCLEOTIDE SEQUENCE</scope>
    <source>
        <strain evidence="2">Tag_6206</strain>
        <tissue evidence="2">Liver</tissue>
    </source>
</reference>
<dbReference type="InterPro" id="IPR026960">
    <property type="entry name" value="RVT-Znf"/>
</dbReference>
<dbReference type="Pfam" id="PF00078">
    <property type="entry name" value="RVT_1"/>
    <property type="match status" value="1"/>
</dbReference>
<dbReference type="CDD" id="cd01650">
    <property type="entry name" value="RT_nLTR_like"/>
    <property type="match status" value="1"/>
</dbReference>
<accession>A0A9D3RHJ4</accession>
<dbReference type="AlphaFoldDB" id="A0A9D3RHJ4"/>
<keyword evidence="3" id="KW-1185">Reference proteome</keyword>
<dbReference type="PROSITE" id="PS50878">
    <property type="entry name" value="RT_POL"/>
    <property type="match status" value="1"/>
</dbReference>
<gene>
    <name evidence="2" type="ORF">ANANG_G00307420</name>
</gene>
<protein>
    <recommendedName>
        <fullName evidence="1">Reverse transcriptase domain-containing protein</fullName>
    </recommendedName>
</protein>
<name>A0A9D3RHJ4_ANGAN</name>
<dbReference type="Proteomes" id="UP001044222">
    <property type="component" value="Chromosome 19"/>
</dbReference>
<feature type="domain" description="Reverse transcriptase" evidence="1">
    <location>
        <begin position="315"/>
        <end position="587"/>
    </location>
</feature>
<sequence>MDFKLCDMFSVLNPGKEGFTWRTNDGSRASRIDFLFARGFAGLAASLSPVFYSDHSLLNCSLTVESGVPVGRGVWKLNCHLLEDPAVVMAFNEKYKEWQSLQELYSTCAEWWEDTKGRIKEFFIKESKEKKKKERRVWVGLQRRLNRYCDLVNMGFDFKEELEQIKNEMAVLMENKCKNVIFRSKEKEIDEGEKCTRYFFKKIMSRKILMKGLKGEDGVVKNGKNDMLEAVEEFYGKLFGEKEVVEERVEEVLENIERVVEEGVILDAPIEFLELTESLKSFKTGKAPGLDGIPIEFYRCFWGLVGPDILAVFREFDSFKKLPVSFREGVVTLIFKKGEVEDLKNWRPITLLNCDFKMYSKILTLRMRGVLEQVIDLDQTCAVPGRRITDSLVLVRDAICYARDRNIRLAVLNLDFEKAYDRVSHQYMFRVLQKMGFSGGFLARVGLLYTEVRSRILVNGILSKAVSVNCGVRQGCPLSPLLFVCCMEPLAQVLRRDTWIKGLQIPGSGGREARCILYMDDVTVLCSDRVSVARVLDRTEWFGQASGAKLNREKTVLKVFGNWSEVEKQDLPQKVDVNEMRVLGVKFDAEGLGGGNWEDILKRIQRKGREPTCPVRGLALGQAKKIWKEVAHPDLLNRHRDLAWQVAHGVLPVRAVMHRRGMSRIAVCPREGCGYEESVRHLLWDCEAAQALWKEVSPLLQHLHPGLTIDCQLILYGIKRKTKAKEWTQAWQVVNCAKEALWKARCLLVLEDKVLKKEQTKRVAWAAVKDYMLRHRRRKGQEVARRTWGHAAWTMVMGRGGLACSGPVPPV</sequence>
<dbReference type="InterPro" id="IPR000477">
    <property type="entry name" value="RT_dom"/>
</dbReference>
<dbReference type="SUPFAM" id="SSF56672">
    <property type="entry name" value="DNA/RNA polymerases"/>
    <property type="match status" value="1"/>
</dbReference>
<evidence type="ECO:0000313" key="3">
    <source>
        <dbReference type="Proteomes" id="UP001044222"/>
    </source>
</evidence>
<dbReference type="EMBL" id="JAFIRN010000019">
    <property type="protein sequence ID" value="KAG5830188.1"/>
    <property type="molecule type" value="Genomic_DNA"/>
</dbReference>
<dbReference type="PANTHER" id="PTHR19446">
    <property type="entry name" value="REVERSE TRANSCRIPTASES"/>
    <property type="match status" value="1"/>
</dbReference>
<comment type="caution">
    <text evidence="2">The sequence shown here is derived from an EMBL/GenBank/DDBJ whole genome shotgun (WGS) entry which is preliminary data.</text>
</comment>
<dbReference type="Pfam" id="PF13966">
    <property type="entry name" value="zf-RVT"/>
    <property type="match status" value="1"/>
</dbReference>
<proteinExistence type="predicted"/>
<dbReference type="InterPro" id="IPR043502">
    <property type="entry name" value="DNA/RNA_pol_sf"/>
</dbReference>